<reference evidence="4" key="1">
    <citation type="journal article" date="2019" name="Int. J. Syst. Evol. Microbiol.">
        <title>The Global Catalogue of Microorganisms (GCM) 10K type strain sequencing project: providing services to taxonomists for standard genome sequencing and annotation.</title>
        <authorList>
            <consortium name="The Broad Institute Genomics Platform"/>
            <consortium name="The Broad Institute Genome Sequencing Center for Infectious Disease"/>
            <person name="Wu L."/>
            <person name="Ma J."/>
        </authorList>
    </citation>
    <scope>NUCLEOTIDE SEQUENCE [LARGE SCALE GENOMIC DNA]</scope>
    <source>
        <strain evidence="4">JCM 15910</strain>
    </source>
</reference>
<dbReference type="PANTHER" id="PTHR38590">
    <property type="entry name" value="BLL0828 PROTEIN"/>
    <property type="match status" value="1"/>
</dbReference>
<evidence type="ECO:0000259" key="2">
    <source>
        <dbReference type="Pfam" id="PF04480"/>
    </source>
</evidence>
<evidence type="ECO:0000313" key="4">
    <source>
        <dbReference type="Proteomes" id="UP001500738"/>
    </source>
</evidence>
<evidence type="ECO:0000313" key="3">
    <source>
        <dbReference type="EMBL" id="GAA0862218.1"/>
    </source>
</evidence>
<evidence type="ECO:0000256" key="1">
    <source>
        <dbReference type="SAM" id="MobiDB-lite"/>
    </source>
</evidence>
<dbReference type="InterPro" id="IPR047216">
    <property type="entry name" value="Endonuclease_DUF559_bact"/>
</dbReference>
<feature type="region of interest" description="Disordered" evidence="1">
    <location>
        <begin position="151"/>
        <end position="175"/>
    </location>
</feature>
<organism evidence="3 4">
    <name type="scientific">Sphingopyxis soli</name>
    <dbReference type="NCBI Taxonomy" id="592051"/>
    <lineage>
        <taxon>Bacteria</taxon>
        <taxon>Pseudomonadati</taxon>
        <taxon>Pseudomonadota</taxon>
        <taxon>Alphaproteobacteria</taxon>
        <taxon>Sphingomonadales</taxon>
        <taxon>Sphingomonadaceae</taxon>
        <taxon>Sphingopyxis</taxon>
    </lineage>
</organism>
<feature type="domain" description="DUF559" evidence="2">
    <location>
        <begin position="42"/>
        <end position="145"/>
    </location>
</feature>
<keyword evidence="4" id="KW-1185">Reference proteome</keyword>
<gene>
    <name evidence="3" type="ORF">GCM10009115_07950</name>
</gene>
<comment type="caution">
    <text evidence="3">The sequence shown here is derived from an EMBL/GenBank/DDBJ whole genome shotgun (WGS) entry which is preliminary data.</text>
</comment>
<dbReference type="Pfam" id="PF04480">
    <property type="entry name" value="DUF559"/>
    <property type="match status" value="1"/>
</dbReference>
<dbReference type="InterPro" id="IPR011335">
    <property type="entry name" value="Restrct_endonuc-II-like"/>
</dbReference>
<sequence>MPERGQSPSPLAGEGLGSGVRAAAAAHKTLAEVLARKALLLERARQMRSNPTDAERRLWSILRAGRFQGLRWRRQEIIDDLYIADFICFEHRLIVEADGGQHAENPHDAQRDAYLIAQGFRILRFWNNDILTNIEGVAASILDAIDSSGAQTRAVPTPQPLSRKGRGAFEGAHNG</sequence>
<dbReference type="Proteomes" id="UP001500738">
    <property type="component" value="Unassembled WGS sequence"/>
</dbReference>
<dbReference type="EMBL" id="BAAAFE010000003">
    <property type="protein sequence ID" value="GAA0862218.1"/>
    <property type="molecule type" value="Genomic_DNA"/>
</dbReference>
<dbReference type="CDD" id="cd01038">
    <property type="entry name" value="Endonuclease_DUF559"/>
    <property type="match status" value="1"/>
</dbReference>
<dbReference type="SUPFAM" id="SSF52980">
    <property type="entry name" value="Restriction endonuclease-like"/>
    <property type="match status" value="1"/>
</dbReference>
<name>A0ABP3X9B1_9SPHN</name>
<dbReference type="Gene3D" id="3.40.960.10">
    <property type="entry name" value="VSR Endonuclease"/>
    <property type="match status" value="1"/>
</dbReference>
<accession>A0ABP3X9B1</accession>
<dbReference type="InterPro" id="IPR007569">
    <property type="entry name" value="DUF559"/>
</dbReference>
<protein>
    <recommendedName>
        <fullName evidence="2">DUF559 domain-containing protein</fullName>
    </recommendedName>
</protein>
<proteinExistence type="predicted"/>
<dbReference type="PANTHER" id="PTHR38590:SF1">
    <property type="entry name" value="BLL0828 PROTEIN"/>
    <property type="match status" value="1"/>
</dbReference>